<evidence type="ECO:0000256" key="1">
    <source>
        <dbReference type="ARBA" id="ARBA00004141"/>
    </source>
</evidence>
<reference evidence="9" key="1">
    <citation type="submission" date="2016-11" db="UniProtKB">
        <authorList>
            <consortium name="WormBaseParasite"/>
        </authorList>
    </citation>
    <scope>IDENTIFICATION</scope>
</reference>
<dbReference type="SUPFAM" id="SSF81324">
    <property type="entry name" value="Voltage-gated potassium channels"/>
    <property type="match status" value="1"/>
</dbReference>
<name>A0A1I7XH87_HETBA</name>
<dbReference type="GO" id="GO:0005222">
    <property type="term" value="F:intracellularly cAMP-activated cation channel activity"/>
    <property type="evidence" value="ECO:0007669"/>
    <property type="project" value="TreeGrafter"/>
</dbReference>
<evidence type="ECO:0000256" key="3">
    <source>
        <dbReference type="ARBA" id="ARBA00022989"/>
    </source>
</evidence>
<proteinExistence type="predicted"/>
<dbReference type="GO" id="GO:0005886">
    <property type="term" value="C:plasma membrane"/>
    <property type="evidence" value="ECO:0007669"/>
    <property type="project" value="TreeGrafter"/>
</dbReference>
<evidence type="ECO:0000256" key="5">
    <source>
        <dbReference type="SAM" id="Phobius"/>
    </source>
</evidence>
<accession>A0A1I7XH87</accession>
<evidence type="ECO:0000256" key="2">
    <source>
        <dbReference type="ARBA" id="ARBA00022692"/>
    </source>
</evidence>
<keyword evidence="6" id="KW-0732">Signal</keyword>
<keyword evidence="3 5" id="KW-1133">Transmembrane helix</keyword>
<dbReference type="AlphaFoldDB" id="A0A1I7XH87"/>
<evidence type="ECO:0000256" key="4">
    <source>
        <dbReference type="ARBA" id="ARBA00023136"/>
    </source>
</evidence>
<feature type="domain" description="Ion transport" evidence="7">
    <location>
        <begin position="3"/>
        <end position="111"/>
    </location>
</feature>
<dbReference type="Gene3D" id="1.10.287.70">
    <property type="match status" value="1"/>
</dbReference>
<organism evidence="8 9">
    <name type="scientific">Heterorhabditis bacteriophora</name>
    <name type="common">Entomopathogenic nematode worm</name>
    <dbReference type="NCBI Taxonomy" id="37862"/>
    <lineage>
        <taxon>Eukaryota</taxon>
        <taxon>Metazoa</taxon>
        <taxon>Ecdysozoa</taxon>
        <taxon>Nematoda</taxon>
        <taxon>Chromadorea</taxon>
        <taxon>Rhabditida</taxon>
        <taxon>Rhabditina</taxon>
        <taxon>Rhabditomorpha</taxon>
        <taxon>Strongyloidea</taxon>
        <taxon>Heterorhabditidae</taxon>
        <taxon>Heterorhabditis</taxon>
    </lineage>
</organism>
<dbReference type="GO" id="GO:0030553">
    <property type="term" value="F:cGMP binding"/>
    <property type="evidence" value="ECO:0007669"/>
    <property type="project" value="TreeGrafter"/>
</dbReference>
<dbReference type="WBParaSite" id="Hba_16854">
    <property type="protein sequence ID" value="Hba_16854"/>
    <property type="gene ID" value="Hba_16854"/>
</dbReference>
<dbReference type="PANTHER" id="PTHR45638">
    <property type="entry name" value="CYCLIC NUCLEOTIDE-GATED CATION CHANNEL SUBUNIT A"/>
    <property type="match status" value="1"/>
</dbReference>
<keyword evidence="4 5" id="KW-0472">Membrane</keyword>
<comment type="subcellular location">
    <subcellularLocation>
        <location evidence="1">Membrane</location>
        <topology evidence="1">Multi-pass membrane protein</topology>
    </subcellularLocation>
</comment>
<dbReference type="Proteomes" id="UP000095283">
    <property type="component" value="Unplaced"/>
</dbReference>
<sequence>MSWLFLVTSAFLYNAFCIPLRSSYPYQTKSNLIYWLIVDYTCDGIYLIDMALIKPRLRFMKGGISVKAKDQMRRHYIMSSNFKMDLVAMLPTDFIYIYTGPIPIWRIVKLLKRTNIHDPMIR</sequence>
<protein>
    <submittedName>
        <fullName evidence="9">Ion_trans domain-containing protein</fullName>
    </submittedName>
</protein>
<feature type="transmembrane region" description="Helical" evidence="5">
    <location>
        <begin position="33"/>
        <end position="53"/>
    </location>
</feature>
<dbReference type="PANTHER" id="PTHR45638:SF1">
    <property type="entry name" value="CYCLIC NUCLEOTIDE-GATED ION CHANNEL SUBUNIT B, ISOFORM A"/>
    <property type="match status" value="1"/>
</dbReference>
<evidence type="ECO:0000256" key="6">
    <source>
        <dbReference type="SAM" id="SignalP"/>
    </source>
</evidence>
<evidence type="ECO:0000259" key="7">
    <source>
        <dbReference type="Pfam" id="PF00520"/>
    </source>
</evidence>
<feature type="signal peptide" evidence="6">
    <location>
        <begin position="1"/>
        <end position="17"/>
    </location>
</feature>
<keyword evidence="8" id="KW-1185">Reference proteome</keyword>
<evidence type="ECO:0000313" key="8">
    <source>
        <dbReference type="Proteomes" id="UP000095283"/>
    </source>
</evidence>
<dbReference type="InterPro" id="IPR050866">
    <property type="entry name" value="CNG_cation_channel"/>
</dbReference>
<dbReference type="GO" id="GO:0017071">
    <property type="term" value="C:intracellular cyclic nucleotide activated cation channel complex"/>
    <property type="evidence" value="ECO:0007669"/>
    <property type="project" value="TreeGrafter"/>
</dbReference>
<dbReference type="InterPro" id="IPR005821">
    <property type="entry name" value="Ion_trans_dom"/>
</dbReference>
<dbReference type="GO" id="GO:0044877">
    <property type="term" value="F:protein-containing complex binding"/>
    <property type="evidence" value="ECO:0007669"/>
    <property type="project" value="TreeGrafter"/>
</dbReference>
<feature type="chain" id="PRO_5009311189" evidence="6">
    <location>
        <begin position="18"/>
        <end position="122"/>
    </location>
</feature>
<evidence type="ECO:0000313" key="9">
    <source>
        <dbReference type="WBParaSite" id="Hba_16854"/>
    </source>
</evidence>
<dbReference type="GO" id="GO:0005223">
    <property type="term" value="F:intracellularly cGMP-activated cation channel activity"/>
    <property type="evidence" value="ECO:0007669"/>
    <property type="project" value="TreeGrafter"/>
</dbReference>
<keyword evidence="2 5" id="KW-0812">Transmembrane</keyword>
<dbReference type="Pfam" id="PF00520">
    <property type="entry name" value="Ion_trans"/>
    <property type="match status" value="1"/>
</dbReference>